<feature type="domain" description="DUF7415" evidence="1">
    <location>
        <begin position="16"/>
        <end position="52"/>
    </location>
</feature>
<dbReference type="Proteomes" id="UP000257595">
    <property type="component" value="Segment"/>
</dbReference>
<dbReference type="InterPro" id="IPR055838">
    <property type="entry name" value="DUF7415"/>
</dbReference>
<dbReference type="KEGG" id="vg:65109481"/>
<accession>A0A249XWH5</accession>
<sequence>MQNSKGANIIPEKEELDWNDMSELGLLYVINATILHRYGLAIARDPETGQSTIIKAEDGYFTYGKGLLEKNIKKLEDNGFSDLIRLLV</sequence>
<dbReference type="Pfam" id="PF24187">
    <property type="entry name" value="DUF7415"/>
    <property type="match status" value="1"/>
</dbReference>
<reference evidence="2 3" key="1">
    <citation type="submission" date="2017-04" db="EMBL/GenBank/DDBJ databases">
        <title>Complete Genome Sequence of Lytic Bacteriophage PM2 Infecting Proteus mirabilis Isolates.</title>
        <authorList>
            <person name="Kim D."/>
            <person name="Kim Y.J."/>
            <person name="Han B.K."/>
            <person name="Kim H."/>
        </authorList>
    </citation>
    <scope>NUCLEOTIDE SEQUENCE [LARGE SCALE GENOMIC DNA]</scope>
</reference>
<evidence type="ECO:0000313" key="2">
    <source>
        <dbReference type="EMBL" id="ASZ76328.1"/>
    </source>
</evidence>
<evidence type="ECO:0000313" key="3">
    <source>
        <dbReference type="Proteomes" id="UP000257595"/>
    </source>
</evidence>
<name>A0A249XWH5_9CAUD</name>
<keyword evidence="3" id="KW-1185">Reference proteome</keyword>
<dbReference type="RefSeq" id="YP_010091936.1">
    <property type="nucleotide sequence ID" value="NC_055727.1"/>
</dbReference>
<evidence type="ECO:0000259" key="1">
    <source>
        <dbReference type="Pfam" id="PF24187"/>
    </source>
</evidence>
<dbReference type="EMBL" id="MF001355">
    <property type="protein sequence ID" value="ASZ76328.1"/>
    <property type="molecule type" value="Genomic_DNA"/>
</dbReference>
<proteinExistence type="predicted"/>
<organism evidence="2 3">
    <name type="scientific">Proteus phage PM2</name>
    <dbReference type="NCBI Taxonomy" id="2025809"/>
    <lineage>
        <taxon>Viruses</taxon>
        <taxon>Duplodnaviria</taxon>
        <taxon>Heunggongvirae</taxon>
        <taxon>Uroviricota</taxon>
        <taxon>Caudoviricetes</taxon>
        <taxon>Pantevenvirales</taxon>
        <taxon>Straboviridae</taxon>
        <taxon>Bragavirus</taxon>
        <taxon>Bragavirus pm2</taxon>
    </lineage>
</organism>
<dbReference type="GeneID" id="65109481"/>
<protein>
    <recommendedName>
        <fullName evidence="1">DUF7415 domain-containing protein</fullName>
    </recommendedName>
</protein>